<dbReference type="GO" id="GO:0000160">
    <property type="term" value="P:phosphorelay signal transduction system"/>
    <property type="evidence" value="ECO:0007669"/>
    <property type="project" value="InterPro"/>
</dbReference>
<keyword evidence="1 2" id="KW-0597">Phosphoprotein</keyword>
<evidence type="ECO:0000256" key="2">
    <source>
        <dbReference type="PROSITE-ProRule" id="PRU00169"/>
    </source>
</evidence>
<dbReference type="InterPro" id="IPR011006">
    <property type="entry name" value="CheY-like_superfamily"/>
</dbReference>
<accession>A0A1F5J8Y1</accession>
<dbReference type="PANTHER" id="PTHR44591:SF3">
    <property type="entry name" value="RESPONSE REGULATORY DOMAIN-CONTAINING PROTEIN"/>
    <property type="match status" value="1"/>
</dbReference>
<feature type="modified residue" description="4-aspartylphosphate" evidence="2">
    <location>
        <position position="51"/>
    </location>
</feature>
<comment type="caution">
    <text evidence="4">The sequence shown here is derived from an EMBL/GenBank/DDBJ whole genome shotgun (WGS) entry which is preliminary data.</text>
</comment>
<dbReference type="PROSITE" id="PS50110">
    <property type="entry name" value="RESPONSE_REGULATORY"/>
    <property type="match status" value="1"/>
</dbReference>
<evidence type="ECO:0000256" key="1">
    <source>
        <dbReference type="ARBA" id="ARBA00022553"/>
    </source>
</evidence>
<evidence type="ECO:0000313" key="4">
    <source>
        <dbReference type="EMBL" id="OGE25042.1"/>
    </source>
</evidence>
<evidence type="ECO:0000313" key="5">
    <source>
        <dbReference type="Proteomes" id="UP000177042"/>
    </source>
</evidence>
<dbReference type="Gene3D" id="3.40.50.2300">
    <property type="match status" value="1"/>
</dbReference>
<dbReference type="SMART" id="SM00448">
    <property type="entry name" value="REC"/>
    <property type="match status" value="1"/>
</dbReference>
<dbReference type="EMBL" id="MFCX01000034">
    <property type="protein sequence ID" value="OGE25042.1"/>
    <property type="molecule type" value="Genomic_DNA"/>
</dbReference>
<dbReference type="Pfam" id="PF00072">
    <property type="entry name" value="Response_reg"/>
    <property type="match status" value="1"/>
</dbReference>
<dbReference type="InterPro" id="IPR001789">
    <property type="entry name" value="Sig_transdc_resp-reg_receiver"/>
</dbReference>
<dbReference type="SUPFAM" id="SSF52172">
    <property type="entry name" value="CheY-like"/>
    <property type="match status" value="1"/>
</dbReference>
<dbReference type="PANTHER" id="PTHR44591">
    <property type="entry name" value="STRESS RESPONSE REGULATOR PROTEIN 1"/>
    <property type="match status" value="1"/>
</dbReference>
<reference evidence="4 5" key="1">
    <citation type="journal article" date="2016" name="Nat. Commun.">
        <title>Thousands of microbial genomes shed light on interconnected biogeochemical processes in an aquifer system.</title>
        <authorList>
            <person name="Anantharaman K."/>
            <person name="Brown C.T."/>
            <person name="Hug L.A."/>
            <person name="Sharon I."/>
            <person name="Castelle C.J."/>
            <person name="Probst A.J."/>
            <person name="Thomas B.C."/>
            <person name="Singh A."/>
            <person name="Wilkins M.J."/>
            <person name="Karaoz U."/>
            <person name="Brodie E.L."/>
            <person name="Williams K.H."/>
            <person name="Hubbard S.S."/>
            <person name="Banfield J.F."/>
        </authorList>
    </citation>
    <scope>NUCLEOTIDE SEQUENCE [LARGE SCALE GENOMIC DNA]</scope>
</reference>
<dbReference type="CDD" id="cd17574">
    <property type="entry name" value="REC_OmpR"/>
    <property type="match status" value="1"/>
</dbReference>
<protein>
    <recommendedName>
        <fullName evidence="3">Response regulatory domain-containing protein</fullName>
    </recommendedName>
</protein>
<sequence>MRILLIEDEEFIRDIYTGEFKKNGFEIDSVGSGKEGFEKLAQNKYDLLLLDIMLPDTNGLEILKQVKQNPATNTLKVILLTNLGQEAVIKQGFQLGADKYLIKMSYNPDQVVAEVKSVLEGQ</sequence>
<feature type="domain" description="Response regulatory" evidence="3">
    <location>
        <begin position="2"/>
        <end position="118"/>
    </location>
</feature>
<name>A0A1F5J8Y1_9BACT</name>
<dbReference type="AlphaFoldDB" id="A0A1F5J8Y1"/>
<organism evidence="4 5">
    <name type="scientific">Candidatus Daviesbacteria bacterium RIFCSPHIGHO2_02_FULL_39_12</name>
    <dbReference type="NCBI Taxonomy" id="1797770"/>
    <lineage>
        <taxon>Bacteria</taxon>
        <taxon>Candidatus Daviesiibacteriota</taxon>
    </lineage>
</organism>
<gene>
    <name evidence="4" type="ORF">A3C26_04395</name>
</gene>
<dbReference type="Proteomes" id="UP000177042">
    <property type="component" value="Unassembled WGS sequence"/>
</dbReference>
<proteinExistence type="predicted"/>
<dbReference type="InterPro" id="IPR050595">
    <property type="entry name" value="Bact_response_regulator"/>
</dbReference>
<evidence type="ECO:0000259" key="3">
    <source>
        <dbReference type="PROSITE" id="PS50110"/>
    </source>
</evidence>